<dbReference type="InterPro" id="IPR008969">
    <property type="entry name" value="CarboxyPept-like_regulatory"/>
</dbReference>
<proteinExistence type="predicted"/>
<accession>A0A7K0FUJ5</accession>
<keyword evidence="3" id="KW-1185">Reference proteome</keyword>
<dbReference type="EMBL" id="WKKH01000001">
    <property type="protein sequence ID" value="MRX74619.1"/>
    <property type="molecule type" value="Genomic_DNA"/>
</dbReference>
<organism evidence="2 3">
    <name type="scientific">Pedobacter petrophilus</name>
    <dbReference type="NCBI Taxonomy" id="1908241"/>
    <lineage>
        <taxon>Bacteria</taxon>
        <taxon>Pseudomonadati</taxon>
        <taxon>Bacteroidota</taxon>
        <taxon>Sphingobacteriia</taxon>
        <taxon>Sphingobacteriales</taxon>
        <taxon>Sphingobacteriaceae</taxon>
        <taxon>Pedobacter</taxon>
    </lineage>
</organism>
<keyword evidence="1" id="KW-0732">Signal</keyword>
<gene>
    <name evidence="2" type="ORF">GJU39_00845</name>
</gene>
<sequence length="882" mass="100961">MKNLTVKYIFCAFLFLAPNLCLSQNFIRGVVQDSLNSPVFAASVQITESNSGKVISYTSTDSKGKFELPFKNSGNYLLEVNHLSFQRYKRDVQLKPEINIDLKIMLRESYALLDEVIVKSTATAKQSGDTISYNLKALTTGNEQKLKDVIKRLPGLEINDDGKITTNGKVINDLMVNGKKIFGDNHQMATENINAEMLEGIDLLNNYESFSAIKEIEGSDKTALNIKIKKEYLGKITGNADGYGAHKERYKAHSNLFRFGTKANVTAIVDLNNTGEQALSLKDYISMSKSIKEDLKNNDAALSSFINLPSIPDFLVQNNNVETKRSEFASFDFAYNATSKIAVNGFSIFDFTKSNEKILSNKSIFRLGQPITTTDSQSAINHFFFNQTKVNIDYKPNQNTLLNYSIIFDPSEAERGRNTNTEMISDSISNSEINDRFNYTLGHQLSYIIRIAKNKLLSFNAFQEFKQQDDDYTLQSSEGVYGQSFTNLSQNKNIFKFETGLFAKYTQKIKNHILRLNSGFFTINNRFSIENSLNNSFANQIKTNLDYSFFDASIMRKIGLFQYRFKAEFRNSIISSGGERKEIFQFLPTAQFKMAFSQTHNLTLSYNRTLDFPKIEQLNEFSYASDFRNLVLPSQLSYSEVFNQDIFSVNYFKFDLYSGTVLMANSSITEADQSFTTNTNNRLYFNEIQNMISPKYFTWNSSIGFEQRISSLNSKFKLNANHIYSDNYNHINNLQNRSKTNIYTIKGSLNSNFKSPLFNYEAGLFYSLQKSIYTLFNSDNEIKRLTPLLNFNGRIDNKFRYYINNAYEIFKANGSKRYFYDLGVKLIYNKDGSKFKYWMEGVNILNMNNPEIIEISSNNNTFSVDVISRLSGYVGFGLSYQF</sequence>
<dbReference type="AlphaFoldDB" id="A0A7K0FUJ5"/>
<protein>
    <recommendedName>
        <fullName evidence="4">Outer membrane beta-barrel protein</fullName>
    </recommendedName>
</protein>
<feature type="chain" id="PRO_5029851885" description="Outer membrane beta-barrel protein" evidence="1">
    <location>
        <begin position="24"/>
        <end position="882"/>
    </location>
</feature>
<comment type="caution">
    <text evidence="2">The sequence shown here is derived from an EMBL/GenBank/DDBJ whole genome shotgun (WGS) entry which is preliminary data.</text>
</comment>
<evidence type="ECO:0000313" key="2">
    <source>
        <dbReference type="EMBL" id="MRX74619.1"/>
    </source>
</evidence>
<dbReference type="Proteomes" id="UP000487757">
    <property type="component" value="Unassembled WGS sequence"/>
</dbReference>
<evidence type="ECO:0000313" key="3">
    <source>
        <dbReference type="Proteomes" id="UP000487757"/>
    </source>
</evidence>
<reference evidence="2 3" key="1">
    <citation type="submission" date="2019-11" db="EMBL/GenBank/DDBJ databases">
        <title>Pedobacter petrophilus genome.</title>
        <authorList>
            <person name="Feldbauer M.J."/>
            <person name="Newman J.D."/>
        </authorList>
    </citation>
    <scope>NUCLEOTIDE SEQUENCE [LARGE SCALE GENOMIC DNA]</scope>
    <source>
        <strain evidence="2 3">LMG 29686</strain>
    </source>
</reference>
<evidence type="ECO:0000256" key="1">
    <source>
        <dbReference type="SAM" id="SignalP"/>
    </source>
</evidence>
<dbReference type="SUPFAM" id="SSF56935">
    <property type="entry name" value="Porins"/>
    <property type="match status" value="1"/>
</dbReference>
<dbReference type="Pfam" id="PF13715">
    <property type="entry name" value="CarbopepD_reg_2"/>
    <property type="match status" value="1"/>
</dbReference>
<dbReference type="SUPFAM" id="SSF49464">
    <property type="entry name" value="Carboxypeptidase regulatory domain-like"/>
    <property type="match status" value="1"/>
</dbReference>
<evidence type="ECO:0008006" key="4">
    <source>
        <dbReference type="Google" id="ProtNLM"/>
    </source>
</evidence>
<name>A0A7K0FUJ5_9SPHI</name>
<dbReference type="Gene3D" id="2.60.40.1120">
    <property type="entry name" value="Carboxypeptidase-like, regulatory domain"/>
    <property type="match status" value="1"/>
</dbReference>
<feature type="signal peptide" evidence="1">
    <location>
        <begin position="1"/>
        <end position="23"/>
    </location>
</feature>